<dbReference type="RefSeq" id="WP_009518876.1">
    <property type="nucleotide sequence ID" value="NZ_CCAE010000008.1"/>
</dbReference>
<evidence type="ECO:0000313" key="2">
    <source>
        <dbReference type="Proteomes" id="UP000028878"/>
    </source>
</evidence>
<evidence type="ECO:0000313" key="1">
    <source>
        <dbReference type="EMBL" id="CDN87123.1"/>
    </source>
</evidence>
<reference evidence="2" key="1">
    <citation type="submission" date="2014-02" db="EMBL/GenBank/DDBJ databases">
        <authorList>
            <person name="Gan H."/>
        </authorList>
    </citation>
    <scope>NUCLEOTIDE SEQUENCE [LARGE SCALE GENOMIC DNA]</scope>
    <source>
        <strain evidence="2">S1</strain>
    </source>
</reference>
<accession>A0A1L1PGJ8</accession>
<reference evidence="2" key="2">
    <citation type="submission" date="2014-11" db="EMBL/GenBank/DDBJ databases">
        <title>Draft genome sequence of Hydrogenophaga intermedia S1.</title>
        <authorList>
            <person name="Gan H.M."/>
            <person name="Chew T.H."/>
            <person name="Stolz A."/>
        </authorList>
    </citation>
    <scope>NUCLEOTIDE SEQUENCE [LARGE SCALE GENOMIC DNA]</scope>
    <source>
        <strain evidence="2">S1</strain>
    </source>
</reference>
<dbReference type="Proteomes" id="UP000028878">
    <property type="component" value="Unassembled WGS sequence"/>
</dbReference>
<keyword evidence="2" id="KW-1185">Reference proteome</keyword>
<protein>
    <submittedName>
        <fullName evidence="1">Uncharacterized protein</fullName>
    </submittedName>
</protein>
<gene>
    <name evidence="1" type="ORF">BN948_01542</name>
</gene>
<organism evidence="1 2">
    <name type="scientific">Hydrogenophaga intermedia</name>
    <dbReference type="NCBI Taxonomy" id="65786"/>
    <lineage>
        <taxon>Bacteria</taxon>
        <taxon>Pseudomonadati</taxon>
        <taxon>Pseudomonadota</taxon>
        <taxon>Betaproteobacteria</taxon>
        <taxon>Burkholderiales</taxon>
        <taxon>Comamonadaceae</taxon>
        <taxon>Hydrogenophaga</taxon>
    </lineage>
</organism>
<proteinExistence type="predicted"/>
<dbReference type="AlphaFoldDB" id="A0A1L1PGJ8"/>
<sequence>MYVGIRNIGGRDIRVRTMSVSLSRDGQVLGTYPIFNFFETPSSSSAVLFVPFTLRPSETWAHGSNFLRVFDRNTEKLYRERESILRSDIRRKLAAREECDKELVVAEPENVAPFMEMFDRLFVFLPGEYTLDLRIDADSSKPVFGRRYRFTLFESDSEELRSHTEDYKHGGGLAYNVDRHAGVFIPLSPSDA</sequence>
<dbReference type="EMBL" id="CCAE010000008">
    <property type="protein sequence ID" value="CDN87123.1"/>
    <property type="molecule type" value="Genomic_DNA"/>
</dbReference>
<name>A0A1L1PGJ8_HYDIT</name>